<gene>
    <name evidence="2" type="ORF">EAG_06487</name>
</gene>
<feature type="region of interest" description="Disordered" evidence="1">
    <location>
        <begin position="125"/>
        <end position="171"/>
    </location>
</feature>
<dbReference type="EMBL" id="GL435204">
    <property type="protein sequence ID" value="EFN73845.1"/>
    <property type="molecule type" value="Genomic_DNA"/>
</dbReference>
<sequence>MSRNVIGLLGTRRGRWKSRRRNDGNSRVDETGGNGESTGGDPPRTRKREVSAAADPLTSFSPAHKAFKSNLFDILSRTYDTKVLSRTLASQGGFIERASERHVADRSRSLSPRCSVGVALVVKHSSRGRESNGPVSRPVPRRGDDDDVEATKIRETRGRRASLNGGDRSRGEDKGGYYSFKLWWPSFEWSRSCKTETARCQAASLERACWNSQERARTLWGLQQSFAAAANRNLFLHPASAGKSWLAETIVGADEARISPITTYYHSYPFVPGGAVPLPPPLLNGINNPAAATITPGLERYDFLEMKPFDKSVRQSKLFRGVKEECNFTEISFPVIFPLKGENCEFPRDSGELRSHILRFLEAGKCTPNIPVMYPAGEVTEVPIANEPPRVPNERHLNAGTTWERQKNLSSWIHHFAACYTTKKFGARSNSVETRGSLLDEEMPLFLLREASKCITGNAEKFLSIPADTISPGCFVRHPTSADTPRRSPSLVLLVMKSGDQIKHKLSYLSRRLTPTTRKRGRRDAAKGFRVFLGCHIIVTVHALLLQMSGYPPPSGVPAIKDIFSRMMFLSDWSICAGNLFIFKGRHGHAVITDSLGVHSQQESTRESQFRKTKRMYALYIRNMGDRIATLTQCAVNVPKFSCFGRIQNFRRWTLRCTLTSALKPRNAQEWLASQCDVPALYAARPRASKNSRPFEFSSVPYSTVSGEIPHRVGAHIHARVGSHAIPNRENDKGAPLG</sequence>
<dbReference type="InParanoid" id="E1ZYE6"/>
<name>E1ZYE6_CAMFO</name>
<proteinExistence type="predicted"/>
<protein>
    <submittedName>
        <fullName evidence="2">Uncharacterized protein</fullName>
    </submittedName>
</protein>
<feature type="compositionally biased region" description="Basic and acidic residues" evidence="1">
    <location>
        <begin position="141"/>
        <end position="158"/>
    </location>
</feature>
<feature type="region of interest" description="Disordered" evidence="1">
    <location>
        <begin position="1"/>
        <end position="56"/>
    </location>
</feature>
<accession>E1ZYE6</accession>
<evidence type="ECO:0000313" key="3">
    <source>
        <dbReference type="Proteomes" id="UP000000311"/>
    </source>
</evidence>
<reference evidence="2 3" key="1">
    <citation type="journal article" date="2010" name="Science">
        <title>Genomic comparison of the ants Camponotus floridanus and Harpegnathos saltator.</title>
        <authorList>
            <person name="Bonasio R."/>
            <person name="Zhang G."/>
            <person name="Ye C."/>
            <person name="Mutti N.S."/>
            <person name="Fang X."/>
            <person name="Qin N."/>
            <person name="Donahue G."/>
            <person name="Yang P."/>
            <person name="Li Q."/>
            <person name="Li C."/>
            <person name="Zhang P."/>
            <person name="Huang Z."/>
            <person name="Berger S.L."/>
            <person name="Reinberg D."/>
            <person name="Wang J."/>
            <person name="Liebig J."/>
        </authorList>
    </citation>
    <scope>NUCLEOTIDE SEQUENCE [LARGE SCALE GENOMIC DNA]</scope>
    <source>
        <strain evidence="3">C129</strain>
    </source>
</reference>
<dbReference type="AlphaFoldDB" id="E1ZYE6"/>
<keyword evidence="3" id="KW-1185">Reference proteome</keyword>
<evidence type="ECO:0000256" key="1">
    <source>
        <dbReference type="SAM" id="MobiDB-lite"/>
    </source>
</evidence>
<feature type="compositionally biased region" description="Basic and acidic residues" evidence="1">
    <location>
        <begin position="21"/>
        <end position="30"/>
    </location>
</feature>
<dbReference type="Proteomes" id="UP000000311">
    <property type="component" value="Unassembled WGS sequence"/>
</dbReference>
<organism evidence="3">
    <name type="scientific">Camponotus floridanus</name>
    <name type="common">Florida carpenter ant</name>
    <dbReference type="NCBI Taxonomy" id="104421"/>
    <lineage>
        <taxon>Eukaryota</taxon>
        <taxon>Metazoa</taxon>
        <taxon>Ecdysozoa</taxon>
        <taxon>Arthropoda</taxon>
        <taxon>Hexapoda</taxon>
        <taxon>Insecta</taxon>
        <taxon>Pterygota</taxon>
        <taxon>Neoptera</taxon>
        <taxon>Endopterygota</taxon>
        <taxon>Hymenoptera</taxon>
        <taxon>Apocrita</taxon>
        <taxon>Aculeata</taxon>
        <taxon>Formicoidea</taxon>
        <taxon>Formicidae</taxon>
        <taxon>Formicinae</taxon>
        <taxon>Camponotus</taxon>
    </lineage>
</organism>
<evidence type="ECO:0000313" key="2">
    <source>
        <dbReference type="EMBL" id="EFN73845.1"/>
    </source>
</evidence>